<dbReference type="PANTHER" id="PTHR35894:SF1">
    <property type="entry name" value="PHOSPHORIBULOKINASE _ URIDINE KINASE FAMILY"/>
    <property type="match status" value="1"/>
</dbReference>
<gene>
    <name evidence="1" type="ORF">ACFSE1_03295</name>
</gene>
<sequence>MDTLTIGLDNGGGKKPDVYDYIENPGDKMLTEMLRELIDNVELCRSGIGSRRRALFLVGGSGTGKSTALKHHFRLMPEFQPRVNEYGEEVRPLLSLEAPKPCGTKDFAVAILDAIGVPSKARQTEAELYATVKTQFRERGIIYLHVDEAQHLRRHSSSQAILDVQDRIKSLMQIADWPLHMIFSGVPDLADLLKGGDGQVKNRSLIMRFVPLSLPNNRADVQRVLTDIVETRCGLVLPDELLTDDFLGRLCWANSGSFGEIVTAVQGACFLAMSKGKDTVDRRAFAFNYSRTSGCLPNDNIYTAARWSEIDPANSVADLWTPAKKGSK</sequence>
<accession>A0ABW4M232</accession>
<proteinExistence type="predicted"/>
<evidence type="ECO:0000313" key="1">
    <source>
        <dbReference type="EMBL" id="MFD1744478.1"/>
    </source>
</evidence>
<dbReference type="InterPro" id="IPR027417">
    <property type="entry name" value="P-loop_NTPase"/>
</dbReference>
<name>A0ABW4M232_9HYPH</name>
<evidence type="ECO:0000313" key="2">
    <source>
        <dbReference type="Proteomes" id="UP001597322"/>
    </source>
</evidence>
<dbReference type="Proteomes" id="UP001597322">
    <property type="component" value="Unassembled WGS sequence"/>
</dbReference>
<protein>
    <submittedName>
        <fullName evidence="1">TniB family NTP-binding protein</fullName>
    </submittedName>
</protein>
<dbReference type="Pfam" id="PF05621">
    <property type="entry name" value="TniB"/>
    <property type="match status" value="1"/>
</dbReference>
<dbReference type="PANTHER" id="PTHR35894">
    <property type="entry name" value="GENERAL SECRETION PATHWAY PROTEIN A-RELATED"/>
    <property type="match status" value="1"/>
</dbReference>
<organism evidence="1 2">
    <name type="scientific">Rhizobium helianthi</name>
    <dbReference type="NCBI Taxonomy" id="1132695"/>
    <lineage>
        <taxon>Bacteria</taxon>
        <taxon>Pseudomonadati</taxon>
        <taxon>Pseudomonadota</taxon>
        <taxon>Alphaproteobacteria</taxon>
        <taxon>Hyphomicrobiales</taxon>
        <taxon>Rhizobiaceae</taxon>
        <taxon>Rhizobium/Agrobacterium group</taxon>
        <taxon>Rhizobium</taxon>
    </lineage>
</organism>
<reference evidence="2" key="1">
    <citation type="journal article" date="2019" name="Int. J. Syst. Evol. Microbiol.">
        <title>The Global Catalogue of Microorganisms (GCM) 10K type strain sequencing project: providing services to taxonomists for standard genome sequencing and annotation.</title>
        <authorList>
            <consortium name="The Broad Institute Genomics Platform"/>
            <consortium name="The Broad Institute Genome Sequencing Center for Infectious Disease"/>
            <person name="Wu L."/>
            <person name="Ma J."/>
        </authorList>
    </citation>
    <scope>NUCLEOTIDE SEQUENCE [LARGE SCALE GENOMIC DNA]</scope>
    <source>
        <strain evidence="2">CG52</strain>
    </source>
</reference>
<dbReference type="InterPro" id="IPR008868">
    <property type="entry name" value="TniB"/>
</dbReference>
<comment type="caution">
    <text evidence="1">The sequence shown here is derived from an EMBL/GenBank/DDBJ whole genome shotgun (WGS) entry which is preliminary data.</text>
</comment>
<dbReference type="InterPro" id="IPR052026">
    <property type="entry name" value="ExeA_AAA_ATPase_DNA-bind"/>
</dbReference>
<dbReference type="EMBL" id="JBHUEQ010000003">
    <property type="protein sequence ID" value="MFD1744478.1"/>
    <property type="molecule type" value="Genomic_DNA"/>
</dbReference>
<keyword evidence="2" id="KW-1185">Reference proteome</keyword>
<dbReference type="Gene3D" id="3.40.50.300">
    <property type="entry name" value="P-loop containing nucleotide triphosphate hydrolases"/>
    <property type="match status" value="1"/>
</dbReference>
<dbReference type="RefSeq" id="WP_377396498.1">
    <property type="nucleotide sequence ID" value="NZ_JBHUEQ010000003.1"/>
</dbReference>
<dbReference type="SUPFAM" id="SSF52540">
    <property type="entry name" value="P-loop containing nucleoside triphosphate hydrolases"/>
    <property type="match status" value="1"/>
</dbReference>